<dbReference type="EMBL" id="JAAAID010000463">
    <property type="protein sequence ID" value="KAG0017228.1"/>
    <property type="molecule type" value="Genomic_DNA"/>
</dbReference>
<dbReference type="AlphaFoldDB" id="A0A9P6T124"/>
<sequence>MNHKTIEVKDRLGELPPINHFPTQSLQHNRITKDSKRTPTGPGDSNEVQETKIANSLLAAILACYKNAVINTSTPSYPLNLQKDLASYMERQTSEAVQSISTGGSDLERQAANIALTSTCIKDALPLIDLQQDACEDIEFRALVLRIAKKIGVAKLKSLLEQRKARLYYYLDHVISDPTRYSQQENIIAVSGMLPVARLPRRTPNSNLSSSQ</sequence>
<accession>A0A9P6T124</accession>
<keyword evidence="2" id="KW-1185">Reference proteome</keyword>
<proteinExistence type="predicted"/>
<organism evidence="1 2">
    <name type="scientific">Entomortierella chlamydospora</name>
    <dbReference type="NCBI Taxonomy" id="101097"/>
    <lineage>
        <taxon>Eukaryota</taxon>
        <taxon>Fungi</taxon>
        <taxon>Fungi incertae sedis</taxon>
        <taxon>Mucoromycota</taxon>
        <taxon>Mortierellomycotina</taxon>
        <taxon>Mortierellomycetes</taxon>
        <taxon>Mortierellales</taxon>
        <taxon>Mortierellaceae</taxon>
        <taxon>Entomortierella</taxon>
    </lineage>
</organism>
<evidence type="ECO:0000313" key="1">
    <source>
        <dbReference type="EMBL" id="KAG0017228.1"/>
    </source>
</evidence>
<name>A0A9P6T124_9FUNG</name>
<evidence type="ECO:0000313" key="2">
    <source>
        <dbReference type="Proteomes" id="UP000703661"/>
    </source>
</evidence>
<reference evidence="1" key="1">
    <citation type="journal article" date="2020" name="Fungal Divers.">
        <title>Resolving the Mortierellaceae phylogeny through synthesis of multi-gene phylogenetics and phylogenomics.</title>
        <authorList>
            <person name="Vandepol N."/>
            <person name="Liber J."/>
            <person name="Desiro A."/>
            <person name="Na H."/>
            <person name="Kennedy M."/>
            <person name="Barry K."/>
            <person name="Grigoriev I.V."/>
            <person name="Miller A.N."/>
            <person name="O'Donnell K."/>
            <person name="Stajich J.E."/>
            <person name="Bonito G."/>
        </authorList>
    </citation>
    <scope>NUCLEOTIDE SEQUENCE</scope>
    <source>
        <strain evidence="1">NRRL 2769</strain>
    </source>
</reference>
<protein>
    <submittedName>
        <fullName evidence="1">Uncharacterized protein</fullName>
    </submittedName>
</protein>
<comment type="caution">
    <text evidence="1">The sequence shown here is derived from an EMBL/GenBank/DDBJ whole genome shotgun (WGS) entry which is preliminary data.</text>
</comment>
<gene>
    <name evidence="1" type="ORF">BGZ80_008512</name>
</gene>
<dbReference type="Proteomes" id="UP000703661">
    <property type="component" value="Unassembled WGS sequence"/>
</dbReference>